<dbReference type="Pfam" id="PF20182">
    <property type="entry name" value="DUF6545"/>
    <property type="match status" value="1"/>
</dbReference>
<evidence type="ECO:0000313" key="4">
    <source>
        <dbReference type="Proteomes" id="UP001501094"/>
    </source>
</evidence>
<dbReference type="InterPro" id="IPR046675">
    <property type="entry name" value="DUF6545"/>
</dbReference>
<feature type="transmembrane region" description="Helical" evidence="1">
    <location>
        <begin position="6"/>
        <end position="23"/>
    </location>
</feature>
<keyword evidence="4" id="KW-1185">Reference proteome</keyword>
<accession>A0ABP4ZBP5</accession>
<gene>
    <name evidence="3" type="ORF">GCM10009751_02640</name>
</gene>
<feature type="transmembrane region" description="Helical" evidence="1">
    <location>
        <begin position="134"/>
        <end position="156"/>
    </location>
</feature>
<keyword evidence="1" id="KW-0812">Transmembrane</keyword>
<sequence length="354" mass="38034">MNGEILVWLPVPFFLAVAIFTAMRTRGVTDVHLPIGLTLVTVSAALRTAVFTEAIRRAAGSPVDEVVKHIALVVGCLLISAWLAQALDGRAVRRRQIFGGCVGTAALMVFTFSASGPWSVENINAQTAGRPMMVLYWGVFYGCFLWASGLFAYAALRSRSSEQMPRSWGMVCVATGAAIGVLWAVLAISELIARTRGLPSDERFNVLGLEPRVLLAATGILLSVGIIGHLAAANSVSKRERASLRYLHECITEKVPAIVSSPATTGAVASYHRRIQILDGMGTLSHYSTPADRAAIARDYPEASQETVVAHQMQMALDRLSAGESRSESPAIWSDFLADDSALRRLGAALRQIV</sequence>
<feature type="domain" description="DUF6545" evidence="2">
    <location>
        <begin position="239"/>
        <end position="348"/>
    </location>
</feature>
<evidence type="ECO:0000256" key="1">
    <source>
        <dbReference type="SAM" id="Phobius"/>
    </source>
</evidence>
<feature type="transmembrane region" description="Helical" evidence="1">
    <location>
        <begin position="213"/>
        <end position="236"/>
    </location>
</feature>
<feature type="transmembrane region" description="Helical" evidence="1">
    <location>
        <begin position="66"/>
        <end position="84"/>
    </location>
</feature>
<keyword evidence="1" id="KW-0472">Membrane</keyword>
<dbReference type="EMBL" id="BAAANL010000001">
    <property type="protein sequence ID" value="GAA1849865.1"/>
    <property type="molecule type" value="Genomic_DNA"/>
</dbReference>
<proteinExistence type="predicted"/>
<feature type="transmembrane region" description="Helical" evidence="1">
    <location>
        <begin position="168"/>
        <end position="193"/>
    </location>
</feature>
<evidence type="ECO:0000259" key="2">
    <source>
        <dbReference type="Pfam" id="PF20182"/>
    </source>
</evidence>
<dbReference type="RefSeq" id="WP_344098863.1">
    <property type="nucleotide sequence ID" value="NZ_BAAANL010000001.1"/>
</dbReference>
<organism evidence="3 4">
    <name type="scientific">Myceligenerans crystallogenes</name>
    <dbReference type="NCBI Taxonomy" id="316335"/>
    <lineage>
        <taxon>Bacteria</taxon>
        <taxon>Bacillati</taxon>
        <taxon>Actinomycetota</taxon>
        <taxon>Actinomycetes</taxon>
        <taxon>Micrococcales</taxon>
        <taxon>Promicromonosporaceae</taxon>
        <taxon>Myceligenerans</taxon>
    </lineage>
</organism>
<reference evidence="4" key="1">
    <citation type="journal article" date="2019" name="Int. J. Syst. Evol. Microbiol.">
        <title>The Global Catalogue of Microorganisms (GCM) 10K type strain sequencing project: providing services to taxonomists for standard genome sequencing and annotation.</title>
        <authorList>
            <consortium name="The Broad Institute Genomics Platform"/>
            <consortium name="The Broad Institute Genome Sequencing Center for Infectious Disease"/>
            <person name="Wu L."/>
            <person name="Ma J."/>
        </authorList>
    </citation>
    <scope>NUCLEOTIDE SEQUENCE [LARGE SCALE GENOMIC DNA]</scope>
    <source>
        <strain evidence="4">JCM 14326</strain>
    </source>
</reference>
<comment type="caution">
    <text evidence="3">The sequence shown here is derived from an EMBL/GenBank/DDBJ whole genome shotgun (WGS) entry which is preliminary data.</text>
</comment>
<evidence type="ECO:0000313" key="3">
    <source>
        <dbReference type="EMBL" id="GAA1849865.1"/>
    </source>
</evidence>
<name>A0ABP4ZBP5_9MICO</name>
<protein>
    <recommendedName>
        <fullName evidence="2">DUF6545 domain-containing protein</fullName>
    </recommendedName>
</protein>
<feature type="transmembrane region" description="Helical" evidence="1">
    <location>
        <begin position="96"/>
        <end position="114"/>
    </location>
</feature>
<dbReference type="Proteomes" id="UP001501094">
    <property type="component" value="Unassembled WGS sequence"/>
</dbReference>
<feature type="transmembrane region" description="Helical" evidence="1">
    <location>
        <begin position="35"/>
        <end position="54"/>
    </location>
</feature>
<keyword evidence="1" id="KW-1133">Transmembrane helix</keyword>